<comment type="caution">
    <text evidence="2">The sequence shown here is derived from an EMBL/GenBank/DDBJ whole genome shotgun (WGS) entry which is preliminary data.</text>
</comment>
<dbReference type="PROSITE" id="PS51257">
    <property type="entry name" value="PROKAR_LIPOPROTEIN"/>
    <property type="match status" value="1"/>
</dbReference>
<evidence type="ECO:0000313" key="3">
    <source>
        <dbReference type="Proteomes" id="UP000076510"/>
    </source>
</evidence>
<gene>
    <name evidence="2" type="ORF">AV649_01160</name>
</gene>
<proteinExistence type="predicted"/>
<name>A0A0J5SPB0_9BACI</name>
<dbReference type="PATRIC" id="fig|189381.11.peg.1331"/>
<dbReference type="EMBL" id="LQQY01000012">
    <property type="protein sequence ID" value="KZE49666.1"/>
    <property type="molecule type" value="Genomic_DNA"/>
</dbReference>
<evidence type="ECO:0000256" key="1">
    <source>
        <dbReference type="SAM" id="SignalP"/>
    </source>
</evidence>
<feature type="chain" id="PRO_5038815362" evidence="1">
    <location>
        <begin position="25"/>
        <end position="129"/>
    </location>
</feature>
<dbReference type="Proteomes" id="UP000076510">
    <property type="component" value="Unassembled WGS sequence"/>
</dbReference>
<protein>
    <submittedName>
        <fullName evidence="2">Uncharacterized protein</fullName>
    </submittedName>
</protein>
<keyword evidence="1" id="KW-0732">Signal</keyword>
<dbReference type="AlphaFoldDB" id="A0A0J5SPB0"/>
<feature type="signal peptide" evidence="1">
    <location>
        <begin position="1"/>
        <end position="24"/>
    </location>
</feature>
<organism evidence="2 3">
    <name type="scientific">Rossellomorea marisflavi</name>
    <dbReference type="NCBI Taxonomy" id="189381"/>
    <lineage>
        <taxon>Bacteria</taxon>
        <taxon>Bacillati</taxon>
        <taxon>Bacillota</taxon>
        <taxon>Bacilli</taxon>
        <taxon>Bacillales</taxon>
        <taxon>Bacillaceae</taxon>
        <taxon>Rossellomorea</taxon>
    </lineage>
</organism>
<sequence>MKRICFLLIASTALLLSSCSGVSSQNVTQATDEMIRKQVLFFTDDENLTSEIPYYDAILELKSKHPESLKHLKVVNTRSTEDQPILDKTPESPAILVIEDNEVICEIEGSTNKNNIVKPVAQAISHWYD</sequence>
<reference evidence="3" key="1">
    <citation type="submission" date="2016-01" db="EMBL/GenBank/DDBJ databases">
        <title>Whole genome sequencing of Bhargavaea cecembensis T14.</title>
        <authorList>
            <person name="Hong K.W."/>
        </authorList>
    </citation>
    <scope>NUCLEOTIDE SEQUENCE [LARGE SCALE GENOMIC DNA]</scope>
    <source>
        <strain evidence="3">M19</strain>
    </source>
</reference>
<evidence type="ECO:0000313" key="2">
    <source>
        <dbReference type="EMBL" id="KZE49666.1"/>
    </source>
</evidence>
<dbReference type="OrthoDB" id="2864505at2"/>
<accession>A0A0J5SPB0</accession>
<dbReference type="RefSeq" id="WP_048004196.1">
    <property type="nucleotide sequence ID" value="NZ_CAXQIX010000117.1"/>
</dbReference>